<dbReference type="AlphaFoldDB" id="A0AAV9QSU0"/>
<dbReference type="PANTHER" id="PTHR11860:SF87">
    <property type="entry name" value="CMRF35-LIKE MOLECULE 8"/>
    <property type="match status" value="1"/>
</dbReference>
<accession>A0AAV9QSU0</accession>
<evidence type="ECO:0000256" key="4">
    <source>
        <dbReference type="SAM" id="MobiDB-lite"/>
    </source>
</evidence>
<dbReference type="InterPro" id="IPR036179">
    <property type="entry name" value="Ig-like_dom_sf"/>
</dbReference>
<evidence type="ECO:0000256" key="2">
    <source>
        <dbReference type="ARBA" id="ARBA00022692"/>
    </source>
</evidence>
<feature type="transmembrane region" description="Helical" evidence="5">
    <location>
        <begin position="183"/>
        <end position="205"/>
    </location>
</feature>
<dbReference type="Proteomes" id="UP001311232">
    <property type="component" value="Unassembled WGS sequence"/>
</dbReference>
<keyword evidence="8" id="KW-1185">Reference proteome</keyword>
<evidence type="ECO:0000256" key="1">
    <source>
        <dbReference type="ARBA" id="ARBA00004370"/>
    </source>
</evidence>
<organism evidence="7 8">
    <name type="scientific">Crenichthys baileyi</name>
    <name type="common">White River springfish</name>
    <dbReference type="NCBI Taxonomy" id="28760"/>
    <lineage>
        <taxon>Eukaryota</taxon>
        <taxon>Metazoa</taxon>
        <taxon>Chordata</taxon>
        <taxon>Craniata</taxon>
        <taxon>Vertebrata</taxon>
        <taxon>Euteleostomi</taxon>
        <taxon>Actinopterygii</taxon>
        <taxon>Neopterygii</taxon>
        <taxon>Teleostei</taxon>
        <taxon>Neoteleostei</taxon>
        <taxon>Acanthomorphata</taxon>
        <taxon>Ovalentaria</taxon>
        <taxon>Atherinomorphae</taxon>
        <taxon>Cyprinodontiformes</taxon>
        <taxon>Goodeidae</taxon>
        <taxon>Crenichthys</taxon>
    </lineage>
</organism>
<keyword evidence="6" id="KW-0732">Signal</keyword>
<keyword evidence="2 5" id="KW-0812">Transmembrane</keyword>
<dbReference type="InterPro" id="IPR050671">
    <property type="entry name" value="CD300_family_receptors"/>
</dbReference>
<evidence type="ECO:0000256" key="5">
    <source>
        <dbReference type="SAM" id="Phobius"/>
    </source>
</evidence>
<evidence type="ECO:0000313" key="8">
    <source>
        <dbReference type="Proteomes" id="UP001311232"/>
    </source>
</evidence>
<evidence type="ECO:0000313" key="7">
    <source>
        <dbReference type="EMBL" id="KAK5600541.1"/>
    </source>
</evidence>
<proteinExistence type="predicted"/>
<feature type="signal peptide" evidence="6">
    <location>
        <begin position="1"/>
        <end position="18"/>
    </location>
</feature>
<dbReference type="GO" id="GO:0005886">
    <property type="term" value="C:plasma membrane"/>
    <property type="evidence" value="ECO:0007669"/>
    <property type="project" value="TreeGrafter"/>
</dbReference>
<comment type="caution">
    <text evidence="7">The sequence shown here is derived from an EMBL/GenBank/DDBJ whole genome shotgun (WGS) entry which is preliminary data.</text>
</comment>
<evidence type="ECO:0000256" key="6">
    <source>
        <dbReference type="SAM" id="SignalP"/>
    </source>
</evidence>
<dbReference type="SUPFAM" id="SSF48726">
    <property type="entry name" value="Immunoglobulin"/>
    <property type="match status" value="1"/>
</dbReference>
<dbReference type="PANTHER" id="PTHR11860">
    <property type="entry name" value="POLYMERIC-IMMUNOGLOBULIN RECEPTOR"/>
    <property type="match status" value="1"/>
</dbReference>
<protein>
    <recommendedName>
        <fullName evidence="9">Immunoglobulin subtype domain-containing protein</fullName>
    </recommendedName>
</protein>
<dbReference type="InterPro" id="IPR013783">
    <property type="entry name" value="Ig-like_fold"/>
</dbReference>
<dbReference type="Gene3D" id="2.60.40.10">
    <property type="entry name" value="Immunoglobulins"/>
    <property type="match status" value="1"/>
</dbReference>
<name>A0AAV9QSU0_9TELE</name>
<gene>
    <name evidence="7" type="ORF">CRENBAI_014771</name>
</gene>
<dbReference type="GO" id="GO:0004888">
    <property type="term" value="F:transmembrane signaling receptor activity"/>
    <property type="evidence" value="ECO:0007669"/>
    <property type="project" value="TreeGrafter"/>
</dbReference>
<feature type="chain" id="PRO_5043787948" description="Immunoglobulin subtype domain-containing protein" evidence="6">
    <location>
        <begin position="19"/>
        <end position="317"/>
    </location>
</feature>
<keyword evidence="3 5" id="KW-0472">Membrane</keyword>
<reference evidence="7 8" key="1">
    <citation type="submission" date="2021-06" db="EMBL/GenBank/DDBJ databases">
        <authorList>
            <person name="Palmer J.M."/>
        </authorList>
    </citation>
    <scope>NUCLEOTIDE SEQUENCE [LARGE SCALE GENOMIC DNA]</scope>
    <source>
        <strain evidence="7 8">MEX-2019</strain>
        <tissue evidence="7">Muscle</tissue>
    </source>
</reference>
<comment type="subcellular location">
    <subcellularLocation>
        <location evidence="1">Membrane</location>
    </subcellularLocation>
</comment>
<dbReference type="EMBL" id="JAHHUM010002884">
    <property type="protein sequence ID" value="KAK5600541.1"/>
    <property type="molecule type" value="Genomic_DNA"/>
</dbReference>
<evidence type="ECO:0000256" key="3">
    <source>
        <dbReference type="ARBA" id="ARBA00023136"/>
    </source>
</evidence>
<sequence length="317" mass="34570">MILTTLFCCFFFVSVLDGNKDHFYKEPGSSLTVACSFKSSGRKQLFCRGGCGEGNVLVQTDGDSAQRGRYSIKYDAGGVLYVTITQLTQSDSGWYRCKMDVKFWPDSYIDFIVSVTDAVGQSTVPTTTTTTTTVPSFSSSSASFTHRTSRQSFSSSSASLTPSGSSPITDYSAVIQEKQVSPEVLLCVGLTLAFIILLTAGLLVFCRNRLEKHDEDPLRKTKKIPSTDAEVSEDEKKSRPVEISTEYSFISYCKLGVEADGIYSLVTAGPPQNTAEDDVKELTYAQVSFCNSSSDSPLRFSVCMDLVNSEPRVADSC</sequence>
<evidence type="ECO:0008006" key="9">
    <source>
        <dbReference type="Google" id="ProtNLM"/>
    </source>
</evidence>
<feature type="region of interest" description="Disordered" evidence="4">
    <location>
        <begin position="216"/>
        <end position="237"/>
    </location>
</feature>
<keyword evidence="5" id="KW-1133">Transmembrane helix</keyword>